<dbReference type="OrthoDB" id="6625223at2759"/>
<name>A0A7R9BVB7_9CRUS</name>
<dbReference type="AlphaFoldDB" id="A0A7R9BVB7"/>
<proteinExistence type="predicted"/>
<reference evidence="2" key="1">
    <citation type="submission" date="2020-11" db="EMBL/GenBank/DDBJ databases">
        <authorList>
            <person name="Tran Van P."/>
        </authorList>
    </citation>
    <scope>NUCLEOTIDE SEQUENCE</scope>
</reference>
<evidence type="ECO:0000256" key="1">
    <source>
        <dbReference type="SAM" id="SignalP"/>
    </source>
</evidence>
<dbReference type="EMBL" id="OA885718">
    <property type="protein sequence ID" value="CAD7282284.1"/>
    <property type="molecule type" value="Genomic_DNA"/>
</dbReference>
<organism evidence="2">
    <name type="scientific">Notodromas monacha</name>
    <dbReference type="NCBI Taxonomy" id="399045"/>
    <lineage>
        <taxon>Eukaryota</taxon>
        <taxon>Metazoa</taxon>
        <taxon>Ecdysozoa</taxon>
        <taxon>Arthropoda</taxon>
        <taxon>Crustacea</taxon>
        <taxon>Oligostraca</taxon>
        <taxon>Ostracoda</taxon>
        <taxon>Podocopa</taxon>
        <taxon>Podocopida</taxon>
        <taxon>Cypridocopina</taxon>
        <taxon>Cypridoidea</taxon>
        <taxon>Cyprididae</taxon>
        <taxon>Notodromas</taxon>
    </lineage>
</organism>
<evidence type="ECO:0000313" key="2">
    <source>
        <dbReference type="EMBL" id="CAD7282284.1"/>
    </source>
</evidence>
<dbReference type="EMBL" id="CAJPEX010003681">
    <property type="protein sequence ID" value="CAG0922436.1"/>
    <property type="molecule type" value="Genomic_DNA"/>
</dbReference>
<protein>
    <submittedName>
        <fullName evidence="2">Uncharacterized protein</fullName>
    </submittedName>
</protein>
<dbReference type="Proteomes" id="UP000678499">
    <property type="component" value="Unassembled WGS sequence"/>
</dbReference>
<keyword evidence="1" id="KW-0732">Signal</keyword>
<sequence length="95" mass="10487">MAKISLLVFLAVVICCLMVLVAGRPQDLPADGAYDDEGQGLRQERDSLYASKSYKPSSYGKYPPVGPVRTFVKTDYNGNFKWGVRHIAGKGYGRK</sequence>
<feature type="chain" id="PRO_5036403072" evidence="1">
    <location>
        <begin position="24"/>
        <end position="95"/>
    </location>
</feature>
<evidence type="ECO:0000313" key="3">
    <source>
        <dbReference type="Proteomes" id="UP000678499"/>
    </source>
</evidence>
<feature type="signal peptide" evidence="1">
    <location>
        <begin position="1"/>
        <end position="23"/>
    </location>
</feature>
<gene>
    <name evidence="2" type="ORF">NMOB1V02_LOCUS9913</name>
</gene>
<keyword evidence="3" id="KW-1185">Reference proteome</keyword>
<accession>A0A7R9BVB7</accession>